<name>A0A8J7ISH3_9CYAN</name>
<evidence type="ECO:0000313" key="3">
    <source>
        <dbReference type="Proteomes" id="UP000654482"/>
    </source>
</evidence>
<feature type="transmembrane region" description="Helical" evidence="1">
    <location>
        <begin position="41"/>
        <end position="59"/>
    </location>
</feature>
<dbReference type="Proteomes" id="UP000654482">
    <property type="component" value="Unassembled WGS sequence"/>
</dbReference>
<proteinExistence type="predicted"/>
<protein>
    <submittedName>
        <fullName evidence="2">Uncharacterized protein</fullName>
    </submittedName>
</protein>
<dbReference type="AlphaFoldDB" id="A0A8J7ISH3"/>
<dbReference type="EMBL" id="JADEWZ010000012">
    <property type="protein sequence ID" value="MBE9116162.1"/>
    <property type="molecule type" value="Genomic_DNA"/>
</dbReference>
<evidence type="ECO:0000313" key="2">
    <source>
        <dbReference type="EMBL" id="MBE9116162.1"/>
    </source>
</evidence>
<evidence type="ECO:0000256" key="1">
    <source>
        <dbReference type="SAM" id="Phobius"/>
    </source>
</evidence>
<organism evidence="2 3">
    <name type="scientific">Lusitaniella coriacea LEGE 07157</name>
    <dbReference type="NCBI Taxonomy" id="945747"/>
    <lineage>
        <taxon>Bacteria</taxon>
        <taxon>Bacillati</taxon>
        <taxon>Cyanobacteriota</taxon>
        <taxon>Cyanophyceae</taxon>
        <taxon>Spirulinales</taxon>
        <taxon>Lusitaniellaceae</taxon>
        <taxon>Lusitaniella</taxon>
    </lineage>
</organism>
<keyword evidence="1" id="KW-1133">Transmembrane helix</keyword>
<keyword evidence="3" id="KW-1185">Reference proteome</keyword>
<keyword evidence="1" id="KW-0472">Membrane</keyword>
<accession>A0A8J7ISH3</accession>
<reference evidence="2" key="1">
    <citation type="submission" date="2020-10" db="EMBL/GenBank/DDBJ databases">
        <authorList>
            <person name="Castelo-Branco R."/>
            <person name="Eusebio N."/>
            <person name="Adriana R."/>
            <person name="Vieira A."/>
            <person name="Brugerolle De Fraissinette N."/>
            <person name="Rezende De Castro R."/>
            <person name="Schneider M.P."/>
            <person name="Vasconcelos V."/>
            <person name="Leao P.N."/>
        </authorList>
    </citation>
    <scope>NUCLEOTIDE SEQUENCE</scope>
    <source>
        <strain evidence="2">LEGE 07157</strain>
    </source>
</reference>
<keyword evidence="1" id="KW-0812">Transmembrane</keyword>
<sequence>MSFPNRSENSILAYLFLMVLSVTVIAYLLRGFGILTFIPGGIIWLLILLSIGTGILYGVEKTRRF</sequence>
<feature type="transmembrane region" description="Helical" evidence="1">
    <location>
        <begin position="12"/>
        <end position="29"/>
    </location>
</feature>
<dbReference type="RefSeq" id="WP_194029259.1">
    <property type="nucleotide sequence ID" value="NZ_JADEWZ010000012.1"/>
</dbReference>
<gene>
    <name evidence="2" type="ORF">IQ249_09670</name>
</gene>
<comment type="caution">
    <text evidence="2">The sequence shown here is derived from an EMBL/GenBank/DDBJ whole genome shotgun (WGS) entry which is preliminary data.</text>
</comment>